<proteinExistence type="inferred from homology"/>
<dbReference type="InterPro" id="IPR007267">
    <property type="entry name" value="GtrA_DPMS_TM"/>
</dbReference>
<dbReference type="EMBL" id="ACEC01000064">
    <property type="protein sequence ID" value="EEG30413.1"/>
    <property type="molecule type" value="Genomic_DNA"/>
</dbReference>
<dbReference type="GO" id="GO:0000271">
    <property type="term" value="P:polysaccharide biosynthetic process"/>
    <property type="evidence" value="ECO:0007669"/>
    <property type="project" value="InterPro"/>
</dbReference>
<evidence type="ECO:0000313" key="8">
    <source>
        <dbReference type="EMBL" id="EEG30413.1"/>
    </source>
</evidence>
<dbReference type="InterPro" id="IPR051401">
    <property type="entry name" value="GtrA_CellWall_Glycosyl"/>
</dbReference>
<gene>
    <name evidence="8" type="ORF">CLOSTMETH_01934</name>
</gene>
<feature type="transmembrane region" description="Helical" evidence="6">
    <location>
        <begin position="49"/>
        <end position="71"/>
    </location>
</feature>
<dbReference type="eggNOG" id="ENOG50335MG">
    <property type="taxonomic scope" value="Bacteria"/>
</dbReference>
<keyword evidence="4 6" id="KW-1133">Transmembrane helix</keyword>
<dbReference type="Proteomes" id="UP000003340">
    <property type="component" value="Unassembled WGS sequence"/>
</dbReference>
<comment type="similarity">
    <text evidence="2">Belongs to the GtrA family.</text>
</comment>
<evidence type="ECO:0000256" key="3">
    <source>
        <dbReference type="ARBA" id="ARBA00022692"/>
    </source>
</evidence>
<reference evidence="8 9" key="2">
    <citation type="submission" date="2009-02" db="EMBL/GenBank/DDBJ databases">
        <title>Draft genome sequence of Clostridium methylpentosum (DSM 5476).</title>
        <authorList>
            <person name="Sudarsanam P."/>
            <person name="Ley R."/>
            <person name="Guruge J."/>
            <person name="Turnbaugh P.J."/>
            <person name="Mahowald M."/>
            <person name="Liep D."/>
            <person name="Gordon J."/>
        </authorList>
    </citation>
    <scope>NUCLEOTIDE SEQUENCE [LARGE SCALE GENOMIC DNA]</scope>
    <source>
        <strain evidence="8 9">DSM 5476</strain>
    </source>
</reference>
<evidence type="ECO:0000256" key="2">
    <source>
        <dbReference type="ARBA" id="ARBA00009399"/>
    </source>
</evidence>
<dbReference type="STRING" id="537013.CLOSTMETH_01934"/>
<comment type="caution">
    <text evidence="8">The sequence shown here is derived from an EMBL/GenBank/DDBJ whole genome shotgun (WGS) entry which is preliminary data.</text>
</comment>
<evidence type="ECO:0000256" key="4">
    <source>
        <dbReference type="ARBA" id="ARBA00022989"/>
    </source>
</evidence>
<evidence type="ECO:0000256" key="6">
    <source>
        <dbReference type="SAM" id="Phobius"/>
    </source>
</evidence>
<dbReference type="GO" id="GO:0005886">
    <property type="term" value="C:plasma membrane"/>
    <property type="evidence" value="ECO:0007669"/>
    <property type="project" value="TreeGrafter"/>
</dbReference>
<sequence>MNKIKQAFQTCWNLFFSRDFFCFVVIGVINTFNGTLLSALFSIFLNANLAFIIGYLCSLSIAYLLNSFFTFHEKLHWQKYFKFCLSYVPNFIIQNLVVLLVYNVLGFHKIIAYLVAAILGIPITFLLTKFFVFGRKR</sequence>
<keyword evidence="5 6" id="KW-0472">Membrane</keyword>
<dbReference type="HOGENOM" id="CLU_083873_4_1_9"/>
<feature type="transmembrane region" description="Helical" evidence="6">
    <location>
        <begin position="83"/>
        <end position="104"/>
    </location>
</feature>
<evidence type="ECO:0000313" key="9">
    <source>
        <dbReference type="Proteomes" id="UP000003340"/>
    </source>
</evidence>
<evidence type="ECO:0000256" key="1">
    <source>
        <dbReference type="ARBA" id="ARBA00004141"/>
    </source>
</evidence>
<feature type="domain" description="GtrA/DPMS transmembrane" evidence="7">
    <location>
        <begin position="23"/>
        <end position="133"/>
    </location>
</feature>
<name>C0EDK6_9FIRM</name>
<dbReference type="AlphaFoldDB" id="C0EDK6"/>
<organism evidence="8 9">
    <name type="scientific">[Clostridium] methylpentosum DSM 5476</name>
    <dbReference type="NCBI Taxonomy" id="537013"/>
    <lineage>
        <taxon>Bacteria</taxon>
        <taxon>Bacillati</taxon>
        <taxon>Bacillota</taxon>
        <taxon>Clostridia</taxon>
        <taxon>Eubacteriales</taxon>
        <taxon>Oscillospiraceae</taxon>
        <taxon>Oscillospiraceae incertae sedis</taxon>
    </lineage>
</organism>
<dbReference type="PANTHER" id="PTHR38459">
    <property type="entry name" value="PROPHAGE BACTOPRENOL-LINKED GLUCOSE TRANSLOCASE HOMOLOG"/>
    <property type="match status" value="1"/>
</dbReference>
<feature type="transmembrane region" description="Helical" evidence="6">
    <location>
        <begin position="110"/>
        <end position="132"/>
    </location>
</feature>
<comment type="subcellular location">
    <subcellularLocation>
        <location evidence="1">Membrane</location>
        <topology evidence="1">Multi-pass membrane protein</topology>
    </subcellularLocation>
</comment>
<keyword evidence="9" id="KW-1185">Reference proteome</keyword>
<feature type="transmembrane region" description="Helical" evidence="6">
    <location>
        <begin position="20"/>
        <end position="43"/>
    </location>
</feature>
<evidence type="ECO:0000259" key="7">
    <source>
        <dbReference type="Pfam" id="PF04138"/>
    </source>
</evidence>
<evidence type="ECO:0000256" key="5">
    <source>
        <dbReference type="ARBA" id="ARBA00023136"/>
    </source>
</evidence>
<reference evidence="8 9" key="1">
    <citation type="submission" date="2009-01" db="EMBL/GenBank/DDBJ databases">
        <authorList>
            <person name="Fulton L."/>
            <person name="Clifton S."/>
            <person name="Fulton B."/>
            <person name="Xu J."/>
            <person name="Minx P."/>
            <person name="Pepin K.H."/>
            <person name="Johnson M."/>
            <person name="Bhonagiri V."/>
            <person name="Nash W.E."/>
            <person name="Mardis E.R."/>
            <person name="Wilson R.K."/>
        </authorList>
    </citation>
    <scope>NUCLEOTIDE SEQUENCE [LARGE SCALE GENOMIC DNA]</scope>
    <source>
        <strain evidence="8 9">DSM 5476</strain>
    </source>
</reference>
<keyword evidence="3 6" id="KW-0812">Transmembrane</keyword>
<protein>
    <submittedName>
        <fullName evidence="8">GtrA-like protein</fullName>
    </submittedName>
</protein>
<accession>C0EDK6</accession>
<dbReference type="PANTHER" id="PTHR38459:SF1">
    <property type="entry name" value="PROPHAGE BACTOPRENOL-LINKED GLUCOSE TRANSLOCASE HOMOLOG"/>
    <property type="match status" value="1"/>
</dbReference>
<dbReference type="Pfam" id="PF04138">
    <property type="entry name" value="GtrA_DPMS_TM"/>
    <property type="match status" value="1"/>
</dbReference>